<organism evidence="2 3">
    <name type="scientific">SAR86 cluster bacterium SAR86B</name>
    <dbReference type="NCBI Taxonomy" id="1123867"/>
    <lineage>
        <taxon>Bacteria</taxon>
        <taxon>Pseudomonadati</taxon>
        <taxon>Pseudomonadota</taxon>
        <taxon>Gammaproteobacteria</taxon>
        <taxon>SAR86 cluster</taxon>
    </lineage>
</organism>
<gene>
    <name evidence="2" type="ORF">NT02SARS_0422</name>
</gene>
<dbReference type="Proteomes" id="UP000010116">
    <property type="component" value="Unassembled WGS sequence"/>
</dbReference>
<feature type="transmembrane region" description="Helical" evidence="1">
    <location>
        <begin position="6"/>
        <end position="23"/>
    </location>
</feature>
<keyword evidence="1" id="KW-0812">Transmembrane</keyword>
<proteinExistence type="predicted"/>
<protein>
    <submittedName>
        <fullName evidence="2">Uncharacterized protein</fullName>
    </submittedName>
</protein>
<evidence type="ECO:0000256" key="1">
    <source>
        <dbReference type="SAM" id="Phobius"/>
    </source>
</evidence>
<evidence type="ECO:0000313" key="2">
    <source>
        <dbReference type="EMBL" id="EJP73813.1"/>
    </source>
</evidence>
<dbReference type="EMBL" id="JH611164">
    <property type="protein sequence ID" value="EJP73813.1"/>
    <property type="molecule type" value="Genomic_DNA"/>
</dbReference>
<keyword evidence="1" id="KW-1133">Transmembrane helix</keyword>
<evidence type="ECO:0000313" key="3">
    <source>
        <dbReference type="Proteomes" id="UP000010116"/>
    </source>
</evidence>
<name>J5KI13_9GAMM</name>
<accession>J5KI13</accession>
<reference evidence="2 3" key="1">
    <citation type="journal article" date="2012" name="ISME J.">
        <title>Genomic insights to SAR86, an abundant and uncultivated marine bacterial lineage.</title>
        <authorList>
            <person name="Dupont C.L."/>
            <person name="Rusch D.B."/>
            <person name="Yooseph S."/>
            <person name="Lombardo M.J."/>
            <person name="Richter R.A."/>
            <person name="Valas R."/>
            <person name="Novotny M."/>
            <person name="Yee-Greenbaum J."/>
            <person name="Selengut J.D."/>
            <person name="Haft D.H."/>
            <person name="Halpern A.L."/>
            <person name="Lasken R.S."/>
            <person name="Nealson K."/>
            <person name="Friedman R."/>
            <person name="Venter J.C."/>
        </authorList>
    </citation>
    <scope>NUCLEOTIDE SEQUENCE [LARGE SCALE GENOMIC DNA]</scope>
</reference>
<sequence length="39" mass="4425">MEVMGILGFIFGLAAFVRLETLIKKLRDKKIIDSNDSEI</sequence>
<dbReference type="HOGENOM" id="CLU_3316771_0_0_6"/>
<dbReference type="AlphaFoldDB" id="J5KI13"/>
<keyword evidence="1" id="KW-0472">Membrane</keyword>